<dbReference type="Gene3D" id="2.160.10.10">
    <property type="entry name" value="Hexapeptide repeat proteins"/>
    <property type="match status" value="1"/>
</dbReference>
<dbReference type="CDD" id="cd04647">
    <property type="entry name" value="LbH_MAT_like"/>
    <property type="match status" value="1"/>
</dbReference>
<dbReference type="InterPro" id="IPR011004">
    <property type="entry name" value="Trimer_LpxA-like_sf"/>
</dbReference>
<comment type="caution">
    <text evidence="1">The sequence shown here is derived from an EMBL/GenBank/DDBJ whole genome shotgun (WGS) entry which is preliminary data.</text>
</comment>
<protein>
    <recommendedName>
        <fullName evidence="3">Acetyltransferase</fullName>
    </recommendedName>
</protein>
<dbReference type="PANTHER" id="PTHR23416">
    <property type="entry name" value="SIALIC ACID SYNTHASE-RELATED"/>
    <property type="match status" value="1"/>
</dbReference>
<dbReference type="SUPFAM" id="SSF51161">
    <property type="entry name" value="Trimeric LpxA-like enzymes"/>
    <property type="match status" value="1"/>
</dbReference>
<evidence type="ECO:0000313" key="2">
    <source>
        <dbReference type="Proteomes" id="UP000075606"/>
    </source>
</evidence>
<reference evidence="1 2" key="1">
    <citation type="submission" date="2016-01" db="EMBL/GenBank/DDBJ databases">
        <title>Genome sequencing of Roseivirga spongicola UST030701-084.</title>
        <authorList>
            <person name="Selvaratnam C."/>
            <person name="Thevarajoo S."/>
            <person name="Goh K.M."/>
            <person name="Ee R."/>
            <person name="Chan K.-G."/>
            <person name="Chong C.S."/>
        </authorList>
    </citation>
    <scope>NUCLEOTIDE SEQUENCE [LARGE SCALE GENOMIC DNA]</scope>
    <source>
        <strain evidence="1 2">UST030701-084</strain>
    </source>
</reference>
<dbReference type="InterPro" id="IPR051159">
    <property type="entry name" value="Hexapeptide_acetyltransf"/>
</dbReference>
<dbReference type="EMBL" id="LRPC01000028">
    <property type="protein sequence ID" value="KYG74172.1"/>
    <property type="molecule type" value="Genomic_DNA"/>
</dbReference>
<evidence type="ECO:0000313" key="1">
    <source>
        <dbReference type="EMBL" id="KYG74172.1"/>
    </source>
</evidence>
<dbReference type="STRING" id="333140.AWW68_16110"/>
<dbReference type="InterPro" id="IPR001451">
    <property type="entry name" value="Hexapep"/>
</dbReference>
<dbReference type="Proteomes" id="UP000075606">
    <property type="component" value="Unassembled WGS sequence"/>
</dbReference>
<dbReference type="AlphaFoldDB" id="A0A150X6B2"/>
<keyword evidence="2" id="KW-1185">Reference proteome</keyword>
<gene>
    <name evidence="1" type="ORF">AWW68_16110</name>
</gene>
<organism evidence="1 2">
    <name type="scientific">Roseivirga spongicola</name>
    <dbReference type="NCBI Taxonomy" id="333140"/>
    <lineage>
        <taxon>Bacteria</taxon>
        <taxon>Pseudomonadati</taxon>
        <taxon>Bacteroidota</taxon>
        <taxon>Cytophagia</taxon>
        <taxon>Cytophagales</taxon>
        <taxon>Roseivirgaceae</taxon>
        <taxon>Roseivirga</taxon>
    </lineage>
</organism>
<accession>A0A150X6B2</accession>
<name>A0A150X6B2_9BACT</name>
<dbReference type="Pfam" id="PF00132">
    <property type="entry name" value="Hexapep"/>
    <property type="match status" value="1"/>
</dbReference>
<sequence length="170" mass="19067">MKTRVARLITRFWIRFDHYIKSNTISDEYNYFYRKRLNALGKGVKFYGFIDIINPNKVSIGDNCTLNQGVLIAARESVIIGNNVRISPYTIILTHGLNLLQYPRTHYEKAVKIEDDVWIASQCTILAGVTIGKGSVVAAGAVVNSDVEPYTLVAGVPAKRIKRLDLPIIQ</sequence>
<evidence type="ECO:0008006" key="3">
    <source>
        <dbReference type="Google" id="ProtNLM"/>
    </source>
</evidence>
<dbReference type="RefSeq" id="WP_068223763.1">
    <property type="nucleotide sequence ID" value="NZ_LRPC01000028.1"/>
</dbReference>
<proteinExistence type="predicted"/>